<dbReference type="FunFam" id="3.90.1180.10:FF:000001">
    <property type="entry name" value="50S ribosomal protein L13"/>
    <property type="match status" value="1"/>
</dbReference>
<dbReference type="CDD" id="cd00392">
    <property type="entry name" value="Ribosomal_L13"/>
    <property type="match status" value="1"/>
</dbReference>
<evidence type="ECO:0000256" key="7">
    <source>
        <dbReference type="SAM" id="MobiDB-lite"/>
    </source>
</evidence>
<keyword evidence="4 6" id="KW-0687">Ribonucleoprotein</keyword>
<evidence type="ECO:0000256" key="2">
    <source>
        <dbReference type="ARBA" id="ARBA00011838"/>
    </source>
</evidence>
<evidence type="ECO:0000256" key="3">
    <source>
        <dbReference type="ARBA" id="ARBA00022980"/>
    </source>
</evidence>
<dbReference type="GO" id="GO:0003735">
    <property type="term" value="F:structural constituent of ribosome"/>
    <property type="evidence" value="ECO:0007669"/>
    <property type="project" value="InterPro"/>
</dbReference>
<dbReference type="AlphaFoldDB" id="A0A7X6DP39"/>
<dbReference type="HAMAP" id="MF_01366">
    <property type="entry name" value="Ribosomal_uL13"/>
    <property type="match status" value="1"/>
</dbReference>
<dbReference type="GO" id="GO:0017148">
    <property type="term" value="P:negative regulation of translation"/>
    <property type="evidence" value="ECO:0007669"/>
    <property type="project" value="TreeGrafter"/>
</dbReference>
<dbReference type="GO" id="GO:0022625">
    <property type="term" value="C:cytosolic large ribosomal subunit"/>
    <property type="evidence" value="ECO:0007669"/>
    <property type="project" value="TreeGrafter"/>
</dbReference>
<dbReference type="InterPro" id="IPR036899">
    <property type="entry name" value="Ribosomal_uL13_sf"/>
</dbReference>
<evidence type="ECO:0000313" key="9">
    <source>
        <dbReference type="Proteomes" id="UP000534783"/>
    </source>
</evidence>
<name>A0A7X6DP39_9BACT</name>
<accession>A0A7X6DP39</accession>
<dbReference type="GO" id="GO:0006412">
    <property type="term" value="P:translation"/>
    <property type="evidence" value="ECO:0007669"/>
    <property type="project" value="UniProtKB-UniRule"/>
</dbReference>
<dbReference type="NCBIfam" id="TIGR01066">
    <property type="entry name" value="rplM_bact"/>
    <property type="match status" value="1"/>
</dbReference>
<organism evidence="8 9">
    <name type="scientific">Candidatus Manganitrophus noduliformans</name>
    <dbReference type="NCBI Taxonomy" id="2606439"/>
    <lineage>
        <taxon>Bacteria</taxon>
        <taxon>Pseudomonadati</taxon>
        <taxon>Nitrospirota</taxon>
        <taxon>Nitrospiria</taxon>
        <taxon>Candidatus Troglogloeales</taxon>
        <taxon>Candidatus Manganitrophaceae</taxon>
        <taxon>Candidatus Manganitrophus</taxon>
    </lineage>
</organism>
<evidence type="ECO:0000256" key="1">
    <source>
        <dbReference type="ARBA" id="ARBA00006227"/>
    </source>
</evidence>
<dbReference type="InterPro" id="IPR005822">
    <property type="entry name" value="Ribosomal_uL13"/>
</dbReference>
<evidence type="ECO:0000256" key="5">
    <source>
        <dbReference type="ARBA" id="ARBA00035201"/>
    </source>
</evidence>
<keyword evidence="9" id="KW-1185">Reference proteome</keyword>
<dbReference type="SUPFAM" id="SSF52161">
    <property type="entry name" value="Ribosomal protein L13"/>
    <property type="match status" value="1"/>
</dbReference>
<dbReference type="Gene3D" id="3.90.1180.10">
    <property type="entry name" value="Ribosomal protein L13"/>
    <property type="match status" value="1"/>
</dbReference>
<comment type="subunit">
    <text evidence="2 6">Part of the 50S ribosomal subunit.</text>
</comment>
<gene>
    <name evidence="6 8" type="primary">rplM</name>
    <name evidence="8" type="ORF">MNODULE_08100</name>
</gene>
<evidence type="ECO:0000256" key="6">
    <source>
        <dbReference type="HAMAP-Rule" id="MF_01366"/>
    </source>
</evidence>
<dbReference type="Pfam" id="PF00572">
    <property type="entry name" value="Ribosomal_L13"/>
    <property type="match status" value="1"/>
</dbReference>
<dbReference type="PANTHER" id="PTHR11545">
    <property type="entry name" value="RIBOSOMAL PROTEIN L13"/>
    <property type="match status" value="1"/>
</dbReference>
<evidence type="ECO:0000256" key="4">
    <source>
        <dbReference type="ARBA" id="ARBA00023274"/>
    </source>
</evidence>
<comment type="caution">
    <text evidence="8">The sequence shown here is derived from an EMBL/GenBank/DDBJ whole genome shotgun (WGS) entry which is preliminary data.</text>
</comment>
<comment type="function">
    <text evidence="6">This protein is one of the early assembly proteins of the 50S ribosomal subunit, although it is not seen to bind rRNA by itself. It is important during the early stages of 50S assembly.</text>
</comment>
<protein>
    <recommendedName>
        <fullName evidence="5 6">Large ribosomal subunit protein uL13</fullName>
    </recommendedName>
</protein>
<keyword evidence="3 6" id="KW-0689">Ribosomal protein</keyword>
<dbReference type="EMBL" id="VTOW01000001">
    <property type="protein sequence ID" value="NKE70697.1"/>
    <property type="molecule type" value="Genomic_DNA"/>
</dbReference>
<dbReference type="RefSeq" id="WP_168058935.1">
    <property type="nucleotide sequence ID" value="NZ_VTOW01000001.1"/>
</dbReference>
<reference evidence="8 9" key="1">
    <citation type="journal article" date="2020" name="Nature">
        <title>Bacterial chemolithoautotrophy via manganese oxidation.</title>
        <authorList>
            <person name="Yu H."/>
            <person name="Leadbetter J.R."/>
        </authorList>
    </citation>
    <scope>NUCLEOTIDE SEQUENCE [LARGE SCALE GENOMIC DNA]</scope>
    <source>
        <strain evidence="8 9">Mn-1</strain>
    </source>
</reference>
<evidence type="ECO:0000313" key="8">
    <source>
        <dbReference type="EMBL" id="NKE70697.1"/>
    </source>
</evidence>
<dbReference type="InterPro" id="IPR005823">
    <property type="entry name" value="Ribosomal_uL13_bac-type"/>
</dbReference>
<dbReference type="PIRSF" id="PIRSF002181">
    <property type="entry name" value="Ribosomal_L13"/>
    <property type="match status" value="1"/>
</dbReference>
<dbReference type="Proteomes" id="UP000534783">
    <property type="component" value="Unassembled WGS sequence"/>
</dbReference>
<proteinExistence type="inferred from homology"/>
<dbReference type="GO" id="GO:0003729">
    <property type="term" value="F:mRNA binding"/>
    <property type="evidence" value="ECO:0007669"/>
    <property type="project" value="UniProtKB-ARBA"/>
</dbReference>
<feature type="region of interest" description="Disordered" evidence="7">
    <location>
        <begin position="129"/>
        <end position="150"/>
    </location>
</feature>
<dbReference type="PANTHER" id="PTHR11545:SF2">
    <property type="entry name" value="LARGE RIBOSOMAL SUBUNIT PROTEIN UL13M"/>
    <property type="match status" value="1"/>
</dbReference>
<comment type="similarity">
    <text evidence="1 6">Belongs to the universal ribosomal protein uL13 family.</text>
</comment>
<sequence>MKTTAVKESDIQRKWFVVDADGKVLGRMATQVAAVLRGKHKPVFTPNQDLGDHVVVINAAKVVLTAGKAVKKKYYHHSGYMRGGLKETNAEKMLREKPERLVTYAIAGMLPKTKLGKAMAKKLKVYAGPDHPHQAQQPQAFAVKEKERGS</sequence>